<reference evidence="1 2" key="1">
    <citation type="submission" date="2013-11" db="EMBL/GenBank/DDBJ databases">
        <title>Draft genome of the bovine lungworm Dictyocaulus viviparus.</title>
        <authorList>
            <person name="Mitreva M."/>
        </authorList>
    </citation>
    <scope>NUCLEOTIDE SEQUENCE [LARGE SCALE GENOMIC DNA]</scope>
    <source>
        <strain evidence="1 2">HannoverDv2000</strain>
    </source>
</reference>
<evidence type="ECO:0000313" key="2">
    <source>
        <dbReference type="Proteomes" id="UP000053766"/>
    </source>
</evidence>
<dbReference type="Gene3D" id="3.40.50.1240">
    <property type="entry name" value="Phosphoglycerate mutase-like"/>
    <property type="match status" value="1"/>
</dbReference>
<reference evidence="2" key="2">
    <citation type="journal article" date="2016" name="Sci. Rep.">
        <title>Dictyocaulus viviparus genome, variome and transcriptome elucidate lungworm biology and support future intervention.</title>
        <authorList>
            <person name="McNulty S.N."/>
            <person name="Strube C."/>
            <person name="Rosa B.A."/>
            <person name="Martin J.C."/>
            <person name="Tyagi R."/>
            <person name="Choi Y.J."/>
            <person name="Wang Q."/>
            <person name="Hallsworth Pepin K."/>
            <person name="Zhang X."/>
            <person name="Ozersky P."/>
            <person name="Wilson R.K."/>
            <person name="Sternberg P.W."/>
            <person name="Gasser R.B."/>
            <person name="Mitreva M."/>
        </authorList>
    </citation>
    <scope>NUCLEOTIDE SEQUENCE [LARGE SCALE GENOMIC DNA]</scope>
    <source>
        <strain evidence="2">HannoverDv2000</strain>
    </source>
</reference>
<evidence type="ECO:0000313" key="1">
    <source>
        <dbReference type="EMBL" id="KJH45448.1"/>
    </source>
</evidence>
<dbReference type="AlphaFoldDB" id="A0A0D8XLE0"/>
<dbReference type="InterPro" id="IPR029033">
    <property type="entry name" value="His_PPase_superfam"/>
</dbReference>
<dbReference type="EMBL" id="KN716408">
    <property type="protein sequence ID" value="KJH45448.1"/>
    <property type="molecule type" value="Genomic_DNA"/>
</dbReference>
<organism evidence="1 2">
    <name type="scientific">Dictyocaulus viviparus</name>
    <name type="common">Bovine lungworm</name>
    <dbReference type="NCBI Taxonomy" id="29172"/>
    <lineage>
        <taxon>Eukaryota</taxon>
        <taxon>Metazoa</taxon>
        <taxon>Ecdysozoa</taxon>
        <taxon>Nematoda</taxon>
        <taxon>Chromadorea</taxon>
        <taxon>Rhabditida</taxon>
        <taxon>Rhabditina</taxon>
        <taxon>Rhabditomorpha</taxon>
        <taxon>Strongyloidea</taxon>
        <taxon>Metastrongylidae</taxon>
        <taxon>Dictyocaulus</taxon>
    </lineage>
</organism>
<dbReference type="GO" id="GO:0016791">
    <property type="term" value="F:phosphatase activity"/>
    <property type="evidence" value="ECO:0007669"/>
    <property type="project" value="UniProtKB-ARBA"/>
</dbReference>
<protein>
    <submittedName>
        <fullName evidence="1">Uncharacterized protein</fullName>
    </submittedName>
</protein>
<dbReference type="InterPro" id="IPR000560">
    <property type="entry name" value="His_Pase_clade-2"/>
</dbReference>
<name>A0A0D8XLE0_DICVI</name>
<accession>A0A0D8XLE0</accession>
<gene>
    <name evidence="1" type="ORF">DICVIV_08527</name>
</gene>
<proteinExistence type="predicted"/>
<sequence length="136" mass="15707">MDKSVPWSGLQENAYTLLDDCPSIRRTQKNGWFLLEAKHDTTVYAFLSIMGIEEKVIQPIGYPAFSAGAFMELWINSTDNEPYFKLLYHKNGLEDILHPITHFIDGCIDTVYCKLEIFRKLADRTRPDEKMEEGAE</sequence>
<dbReference type="Pfam" id="PF00328">
    <property type="entry name" value="His_Phos_2"/>
    <property type="match status" value="1"/>
</dbReference>
<dbReference type="Proteomes" id="UP000053766">
    <property type="component" value="Unassembled WGS sequence"/>
</dbReference>
<dbReference type="STRING" id="29172.A0A0D8XLE0"/>
<dbReference type="OrthoDB" id="258392at2759"/>
<dbReference type="SUPFAM" id="SSF53254">
    <property type="entry name" value="Phosphoglycerate mutase-like"/>
    <property type="match status" value="1"/>
</dbReference>
<keyword evidence="2" id="KW-1185">Reference proteome</keyword>